<accession>A0A0G0QWH3</accession>
<dbReference type="EMBL" id="LBYB01000007">
    <property type="protein sequence ID" value="KKR41701.1"/>
    <property type="molecule type" value="Genomic_DNA"/>
</dbReference>
<evidence type="ECO:0000313" key="2">
    <source>
        <dbReference type="Proteomes" id="UP000034881"/>
    </source>
</evidence>
<reference evidence="1 2" key="1">
    <citation type="journal article" date="2015" name="Nature">
        <title>rRNA introns, odd ribosomes, and small enigmatic genomes across a large radiation of phyla.</title>
        <authorList>
            <person name="Brown C.T."/>
            <person name="Hug L.A."/>
            <person name="Thomas B.C."/>
            <person name="Sharon I."/>
            <person name="Castelle C.J."/>
            <person name="Singh A."/>
            <person name="Wilkins M.J."/>
            <person name="Williams K.H."/>
            <person name="Banfield J.F."/>
        </authorList>
    </citation>
    <scope>NUCLEOTIDE SEQUENCE [LARGE SCALE GENOMIC DNA]</scope>
</reference>
<name>A0A0G0QWH3_9BACT</name>
<protein>
    <submittedName>
        <fullName evidence="1">Uncharacterized protein</fullName>
    </submittedName>
</protein>
<sequence>MLGGKFVRIGKLLVVTPDPMIDHPVIICPKGWVYGEKNKFADVIERLKKVNSPRVDAGYIRVLPEDRSINIWDDSWKLKLPVNDRARNVTAELLGKYHQDYSVETRRPRD</sequence>
<evidence type="ECO:0000313" key="1">
    <source>
        <dbReference type="EMBL" id="KKR41701.1"/>
    </source>
</evidence>
<dbReference type="Proteomes" id="UP000034881">
    <property type="component" value="Unassembled WGS sequence"/>
</dbReference>
<organism evidence="1 2">
    <name type="scientific">Candidatus Daviesbacteria bacterium GW2011_GWC2_40_12</name>
    <dbReference type="NCBI Taxonomy" id="1618431"/>
    <lineage>
        <taxon>Bacteria</taxon>
        <taxon>Candidatus Daviesiibacteriota</taxon>
    </lineage>
</organism>
<proteinExistence type="predicted"/>
<gene>
    <name evidence="1" type="ORF">UT77_C0007G0003</name>
</gene>
<dbReference type="AlphaFoldDB" id="A0A0G0QWH3"/>
<comment type="caution">
    <text evidence="1">The sequence shown here is derived from an EMBL/GenBank/DDBJ whole genome shotgun (WGS) entry which is preliminary data.</text>
</comment>